<feature type="chain" id="PRO_5046345193" evidence="3">
    <location>
        <begin position="24"/>
        <end position="633"/>
    </location>
</feature>
<evidence type="ECO:0000256" key="1">
    <source>
        <dbReference type="ARBA" id="ARBA00005964"/>
    </source>
</evidence>
<dbReference type="EMBL" id="JAPCWZ010000010">
    <property type="protein sequence ID" value="KAK8848671.1"/>
    <property type="molecule type" value="Genomic_DNA"/>
</dbReference>
<protein>
    <submittedName>
        <fullName evidence="5">Alpha/beta-hydrolase</fullName>
    </submittedName>
</protein>
<keyword evidence="3" id="KW-0732">Signal</keyword>
<gene>
    <name evidence="5" type="ORF">PGQ11_015151</name>
</gene>
<keyword evidence="6" id="KW-1185">Reference proteome</keyword>
<sequence>MGSTLRCAAALLALASRTTAALSDPVVVAVDSLGVQYRGLVRESVEEFNSVKFGLDTSGSRRFAPPEPYVPPQGIEIDTTTPAPACPQIRDAIPPFFGATPDQSEDCLYLRITRPSGTKSDDKLPVIVHLVGGGVIKGHTQEASVDPTRLVTQSARIGQPIIHVVLNYRVTIFGFARLPVLKDQQSLNVGMRDQRAGFQWVKDHITAFGGDRNMITSFGLSSGGTFTSLHLLSYGGARGVPFDRAWCMSGPPGTALNMTSDAVELHTRAVANKLGCDPSGNDLEVLQCLRDVPMDKLTETAMAYAMKNHPPAGLFTFIPSVDDDFLPDRQSVLYRSGRFVKMPMVHGWTQDDGGTNAGPATDFQTEADIITAIRRFPHALTDDDYAGLLALYPASDFDNEVRNYDARKAASDPAVSVHYFRAARILRDVLFTCPSLHFASEASKRSTNMSLTSSVAGVRLYDLNQSTLTPMFRAAGMPWLGAVHGSDLEYLYNNLVPRETLADADLALADRFLVAFLNFAYAADPNGADAAPSWPEAFPAGADTASSLPTPAVNVQLVGGPWGTGSCHLAADDGAGEGFLAADQMGMQHPMVDSTRYGEMGGEQLRQGQRELHKDRLLERCGFINTLDERLGH</sequence>
<name>A0ABR2HKI8_9PEZI</name>
<keyword evidence="2" id="KW-0378">Hydrolase</keyword>
<accession>A0ABR2HKI8</accession>
<dbReference type="Pfam" id="PF00135">
    <property type="entry name" value="COesterase"/>
    <property type="match status" value="1"/>
</dbReference>
<reference evidence="5 6" key="1">
    <citation type="journal article" date="2024" name="IMA Fungus">
        <title>Apiospora arundinis, a panoply of carbohydrate-active enzymes and secondary metabolites.</title>
        <authorList>
            <person name="Sorensen T."/>
            <person name="Petersen C."/>
            <person name="Muurmann A.T."/>
            <person name="Christiansen J.V."/>
            <person name="Brundto M.L."/>
            <person name="Overgaard C.K."/>
            <person name="Boysen A.T."/>
            <person name="Wollenberg R.D."/>
            <person name="Larsen T.O."/>
            <person name="Sorensen J.L."/>
            <person name="Nielsen K.L."/>
            <person name="Sondergaard T.E."/>
        </authorList>
    </citation>
    <scope>NUCLEOTIDE SEQUENCE [LARGE SCALE GENOMIC DNA]</scope>
    <source>
        <strain evidence="5 6">AAU 773</strain>
    </source>
</reference>
<evidence type="ECO:0000313" key="6">
    <source>
        <dbReference type="Proteomes" id="UP001390339"/>
    </source>
</evidence>
<evidence type="ECO:0000256" key="3">
    <source>
        <dbReference type="SAM" id="SignalP"/>
    </source>
</evidence>
<evidence type="ECO:0000259" key="4">
    <source>
        <dbReference type="Pfam" id="PF00135"/>
    </source>
</evidence>
<feature type="domain" description="Carboxylesterase type B" evidence="4">
    <location>
        <begin position="41"/>
        <end position="537"/>
    </location>
</feature>
<evidence type="ECO:0000256" key="2">
    <source>
        <dbReference type="ARBA" id="ARBA00022801"/>
    </source>
</evidence>
<dbReference type="Proteomes" id="UP001390339">
    <property type="component" value="Unassembled WGS sequence"/>
</dbReference>
<dbReference type="PANTHER" id="PTHR43918:SF4">
    <property type="entry name" value="CARBOXYLIC ESTER HYDROLASE"/>
    <property type="match status" value="1"/>
</dbReference>
<dbReference type="InterPro" id="IPR002018">
    <property type="entry name" value="CarbesteraseB"/>
</dbReference>
<comment type="similarity">
    <text evidence="1">Belongs to the type-B carboxylesterase/lipase family.</text>
</comment>
<dbReference type="PANTHER" id="PTHR43918">
    <property type="entry name" value="ACETYLCHOLINESTERASE"/>
    <property type="match status" value="1"/>
</dbReference>
<comment type="caution">
    <text evidence="5">The sequence shown here is derived from an EMBL/GenBank/DDBJ whole genome shotgun (WGS) entry which is preliminary data.</text>
</comment>
<dbReference type="SUPFAM" id="SSF53474">
    <property type="entry name" value="alpha/beta-Hydrolases"/>
    <property type="match status" value="1"/>
</dbReference>
<evidence type="ECO:0000313" key="5">
    <source>
        <dbReference type="EMBL" id="KAK8848671.1"/>
    </source>
</evidence>
<dbReference type="Gene3D" id="3.40.50.1820">
    <property type="entry name" value="alpha/beta hydrolase"/>
    <property type="match status" value="1"/>
</dbReference>
<organism evidence="5 6">
    <name type="scientific">Apiospora arundinis</name>
    <dbReference type="NCBI Taxonomy" id="335852"/>
    <lineage>
        <taxon>Eukaryota</taxon>
        <taxon>Fungi</taxon>
        <taxon>Dikarya</taxon>
        <taxon>Ascomycota</taxon>
        <taxon>Pezizomycotina</taxon>
        <taxon>Sordariomycetes</taxon>
        <taxon>Xylariomycetidae</taxon>
        <taxon>Amphisphaeriales</taxon>
        <taxon>Apiosporaceae</taxon>
        <taxon>Apiospora</taxon>
    </lineage>
</organism>
<feature type="signal peptide" evidence="3">
    <location>
        <begin position="1"/>
        <end position="23"/>
    </location>
</feature>
<dbReference type="InterPro" id="IPR050654">
    <property type="entry name" value="AChE-related_enzymes"/>
</dbReference>
<dbReference type="InterPro" id="IPR029058">
    <property type="entry name" value="AB_hydrolase_fold"/>
</dbReference>
<proteinExistence type="inferred from homology"/>